<dbReference type="Proteomes" id="UP000673691">
    <property type="component" value="Unassembled WGS sequence"/>
</dbReference>
<dbReference type="Gene3D" id="3.20.10.10">
    <property type="entry name" value="D-amino Acid Aminotransferase, subunit A, domain 2"/>
    <property type="match status" value="1"/>
</dbReference>
<dbReference type="EMBL" id="JAEFCI010003751">
    <property type="protein sequence ID" value="KAG5461372.1"/>
    <property type="molecule type" value="Genomic_DNA"/>
</dbReference>
<dbReference type="AlphaFoldDB" id="A0A8H7ZY68"/>
<comment type="catalytic activity">
    <reaction evidence="11">
        <text>L-leucine + 2-oxoglutarate = 4-methyl-2-oxopentanoate + L-glutamate</text>
        <dbReference type="Rhea" id="RHEA:18321"/>
        <dbReference type="ChEBI" id="CHEBI:16810"/>
        <dbReference type="ChEBI" id="CHEBI:17865"/>
        <dbReference type="ChEBI" id="CHEBI:29985"/>
        <dbReference type="ChEBI" id="CHEBI:57427"/>
        <dbReference type="EC" id="2.6.1.42"/>
    </reaction>
</comment>
<evidence type="ECO:0000256" key="6">
    <source>
        <dbReference type="ARBA" id="ARBA00022898"/>
    </source>
</evidence>
<evidence type="ECO:0000256" key="9">
    <source>
        <dbReference type="RuleBase" id="RU004106"/>
    </source>
</evidence>
<protein>
    <recommendedName>
        <fullName evidence="11">Branched-chain-amino-acid aminotransferase</fullName>
        <ecNumber evidence="11">2.6.1.42</ecNumber>
    </recommendedName>
</protein>
<keyword evidence="7 11" id="KW-0100">Branched-chain amino acid biosynthesis</keyword>
<evidence type="ECO:0000256" key="2">
    <source>
        <dbReference type="ARBA" id="ARBA00009320"/>
    </source>
</evidence>
<keyword evidence="6 10" id="KW-0663">Pyridoxal phosphate</keyword>
<proteinExistence type="inferred from homology"/>
<dbReference type="InterPro" id="IPR033939">
    <property type="entry name" value="BCAT_family"/>
</dbReference>
<evidence type="ECO:0000256" key="10">
    <source>
        <dbReference type="RuleBase" id="RU004516"/>
    </source>
</evidence>
<dbReference type="PANTHER" id="PTHR11825">
    <property type="entry name" value="SUBGROUP IIII AMINOTRANSFERASE"/>
    <property type="match status" value="1"/>
</dbReference>
<evidence type="ECO:0000256" key="11">
    <source>
        <dbReference type="RuleBase" id="RU004517"/>
    </source>
</evidence>
<comment type="cofactor">
    <cofactor evidence="1 10">
        <name>pyridoxal 5'-phosphate</name>
        <dbReference type="ChEBI" id="CHEBI:597326"/>
    </cofactor>
</comment>
<keyword evidence="13" id="KW-1185">Reference proteome</keyword>
<name>A0A8H7ZY68_9FUNG</name>
<evidence type="ECO:0000313" key="13">
    <source>
        <dbReference type="Proteomes" id="UP000673691"/>
    </source>
</evidence>
<dbReference type="PROSITE" id="PS00770">
    <property type="entry name" value="AA_TRANSFER_CLASS_4"/>
    <property type="match status" value="1"/>
</dbReference>
<dbReference type="CDD" id="cd01557">
    <property type="entry name" value="BCAT_beta_family"/>
    <property type="match status" value="1"/>
</dbReference>
<sequence length="362" mass="39801">MVTAEWSADVGWGVPMLKPYQKIELEPSAVVFHYGFEVGPGPRMKAYKDKAGNIRLFRPDMNMARMNRSAARIALPVRVDFRPKLRSFASAKTCSMFDGKELIECIKELVRTDSRWVPAERGYSLYLRPTLIGTQESLGVGPTNRALLFVIACPVGPYYKTGFAAVSLLATIANVRAWPGGTGDTKIGGNYAPCVRPQVNAMAKGYQQNLWLFGPEHEVTEVGTMNAFVFWTNRDGQRELVTPPLDGSILPGITRDSILALAREWNEFKVSERKFTMKDIKAAAAEGRLIEMFGAGTACIVSPIKTINYLGVDMSIPLDPKDPNSQAGPLAKRFNDTLLGIQVRCCPLSSTGGEACMLLQLD</sequence>
<accession>A0A8H7ZY68</accession>
<evidence type="ECO:0000256" key="8">
    <source>
        <dbReference type="PIRSR" id="PIRSR006468-1"/>
    </source>
</evidence>
<dbReference type="FunFam" id="3.20.10.10:FF:000004">
    <property type="entry name" value="Branched-chain-amino-acid aminotransferase"/>
    <property type="match status" value="1"/>
</dbReference>
<evidence type="ECO:0000256" key="3">
    <source>
        <dbReference type="ARBA" id="ARBA00022576"/>
    </source>
</evidence>
<gene>
    <name evidence="12" type="ORF">BJ554DRAFT_6449</name>
</gene>
<comment type="caution">
    <text evidence="12">The sequence shown here is derived from an EMBL/GenBank/DDBJ whole genome shotgun (WGS) entry which is preliminary data.</text>
</comment>
<dbReference type="SUPFAM" id="SSF56752">
    <property type="entry name" value="D-aminoacid aminotransferase-like PLP-dependent enzymes"/>
    <property type="match status" value="1"/>
</dbReference>
<dbReference type="PANTHER" id="PTHR11825:SF44">
    <property type="entry name" value="BRANCHED-CHAIN-AMINO-ACID AMINOTRANSFERASE"/>
    <property type="match status" value="1"/>
</dbReference>
<dbReference type="NCBIfam" id="TIGR01123">
    <property type="entry name" value="ilvE_II"/>
    <property type="match status" value="1"/>
</dbReference>
<dbReference type="InterPro" id="IPR036038">
    <property type="entry name" value="Aminotransferase-like"/>
</dbReference>
<reference evidence="12 13" key="1">
    <citation type="journal article" name="Sci. Rep.">
        <title>Genome-scale phylogenetic analyses confirm Olpidium as the closest living zoosporic fungus to the non-flagellated, terrestrial fungi.</title>
        <authorList>
            <person name="Chang Y."/>
            <person name="Rochon D."/>
            <person name="Sekimoto S."/>
            <person name="Wang Y."/>
            <person name="Chovatia M."/>
            <person name="Sandor L."/>
            <person name="Salamov A."/>
            <person name="Grigoriev I.V."/>
            <person name="Stajich J.E."/>
            <person name="Spatafora J.W."/>
        </authorList>
    </citation>
    <scope>NUCLEOTIDE SEQUENCE [LARGE SCALE GENOMIC DNA]</scope>
    <source>
        <strain evidence="12">S191</strain>
    </source>
</reference>
<dbReference type="Pfam" id="PF01063">
    <property type="entry name" value="Aminotran_4"/>
    <property type="match status" value="1"/>
</dbReference>
<comment type="similarity">
    <text evidence="2 9">Belongs to the class-IV pyridoxal-phosphate-dependent aminotransferase family.</text>
</comment>
<evidence type="ECO:0000256" key="4">
    <source>
        <dbReference type="ARBA" id="ARBA00022605"/>
    </source>
</evidence>
<dbReference type="InterPro" id="IPR043131">
    <property type="entry name" value="BCAT-like_N"/>
</dbReference>
<dbReference type="GO" id="GO:0004084">
    <property type="term" value="F:branched-chain-amino-acid transaminase activity"/>
    <property type="evidence" value="ECO:0007669"/>
    <property type="project" value="UniProtKB-EC"/>
</dbReference>
<comment type="catalytic activity">
    <reaction evidence="11">
        <text>L-valine + 2-oxoglutarate = 3-methyl-2-oxobutanoate + L-glutamate</text>
        <dbReference type="Rhea" id="RHEA:24813"/>
        <dbReference type="ChEBI" id="CHEBI:11851"/>
        <dbReference type="ChEBI" id="CHEBI:16810"/>
        <dbReference type="ChEBI" id="CHEBI:29985"/>
        <dbReference type="ChEBI" id="CHEBI:57762"/>
        <dbReference type="EC" id="2.6.1.42"/>
    </reaction>
</comment>
<dbReference type="Gene3D" id="3.30.470.10">
    <property type="match status" value="1"/>
</dbReference>
<dbReference type="GO" id="GO:0005739">
    <property type="term" value="C:mitochondrion"/>
    <property type="evidence" value="ECO:0007669"/>
    <property type="project" value="TreeGrafter"/>
</dbReference>
<comment type="catalytic activity">
    <reaction evidence="11">
        <text>L-isoleucine + 2-oxoglutarate = (S)-3-methyl-2-oxopentanoate + L-glutamate</text>
        <dbReference type="Rhea" id="RHEA:24801"/>
        <dbReference type="ChEBI" id="CHEBI:16810"/>
        <dbReference type="ChEBI" id="CHEBI:29985"/>
        <dbReference type="ChEBI" id="CHEBI:35146"/>
        <dbReference type="ChEBI" id="CHEBI:58045"/>
        <dbReference type="EC" id="2.6.1.42"/>
    </reaction>
</comment>
<evidence type="ECO:0000256" key="5">
    <source>
        <dbReference type="ARBA" id="ARBA00022679"/>
    </source>
</evidence>
<keyword evidence="5 11" id="KW-0808">Transferase</keyword>
<keyword evidence="4 11" id="KW-0028">Amino-acid biosynthesis</keyword>
<dbReference type="InterPro" id="IPR005786">
    <property type="entry name" value="B_amino_transII"/>
</dbReference>
<dbReference type="InterPro" id="IPR001544">
    <property type="entry name" value="Aminotrans_IV"/>
</dbReference>
<organism evidence="12 13">
    <name type="scientific">Olpidium bornovanus</name>
    <dbReference type="NCBI Taxonomy" id="278681"/>
    <lineage>
        <taxon>Eukaryota</taxon>
        <taxon>Fungi</taxon>
        <taxon>Fungi incertae sedis</taxon>
        <taxon>Olpidiomycota</taxon>
        <taxon>Olpidiomycotina</taxon>
        <taxon>Olpidiomycetes</taxon>
        <taxon>Olpidiales</taxon>
        <taxon>Olpidiaceae</taxon>
        <taxon>Olpidium</taxon>
    </lineage>
</organism>
<keyword evidence="3 11" id="KW-0032">Aminotransferase</keyword>
<feature type="modified residue" description="N6-(pyridoxal phosphate)lysine" evidence="8">
    <location>
        <position position="186"/>
    </location>
</feature>
<evidence type="ECO:0000313" key="12">
    <source>
        <dbReference type="EMBL" id="KAG5461372.1"/>
    </source>
</evidence>
<dbReference type="OrthoDB" id="1732691at2759"/>
<dbReference type="InterPro" id="IPR018300">
    <property type="entry name" value="Aminotrans_IV_CS"/>
</dbReference>
<dbReference type="PIRSF" id="PIRSF006468">
    <property type="entry name" value="BCAT1"/>
    <property type="match status" value="1"/>
</dbReference>
<dbReference type="GO" id="GO:0009099">
    <property type="term" value="P:L-valine biosynthetic process"/>
    <property type="evidence" value="ECO:0007669"/>
    <property type="project" value="TreeGrafter"/>
</dbReference>
<dbReference type="GO" id="GO:0009098">
    <property type="term" value="P:L-leucine biosynthetic process"/>
    <property type="evidence" value="ECO:0007669"/>
    <property type="project" value="TreeGrafter"/>
</dbReference>
<dbReference type="EC" id="2.6.1.42" evidence="11"/>
<evidence type="ECO:0000256" key="7">
    <source>
        <dbReference type="ARBA" id="ARBA00023304"/>
    </source>
</evidence>
<evidence type="ECO:0000256" key="1">
    <source>
        <dbReference type="ARBA" id="ARBA00001933"/>
    </source>
</evidence>
<dbReference type="InterPro" id="IPR043132">
    <property type="entry name" value="BCAT-like_C"/>
</dbReference>